<gene>
    <name evidence="2" type="ORF">VZ94_14060</name>
</gene>
<dbReference type="EMBL" id="LAJX01000142">
    <property type="protein sequence ID" value="KJV06017.1"/>
    <property type="molecule type" value="Genomic_DNA"/>
</dbReference>
<dbReference type="Proteomes" id="UP000033684">
    <property type="component" value="Unassembled WGS sequence"/>
</dbReference>
<dbReference type="AlphaFoldDB" id="A0A0F3IH28"/>
<evidence type="ECO:0000256" key="1">
    <source>
        <dbReference type="SAM" id="Phobius"/>
    </source>
</evidence>
<accession>A0A0F3IH28</accession>
<keyword evidence="3" id="KW-1185">Reference proteome</keyword>
<keyword evidence="1" id="KW-0812">Transmembrane</keyword>
<dbReference type="RefSeq" id="WP_045779710.1">
    <property type="nucleotide sequence ID" value="NZ_LAJX01000142.1"/>
</dbReference>
<comment type="caution">
    <text evidence="2">The sequence shown here is derived from an EMBL/GenBank/DDBJ whole genome shotgun (WGS) entry which is preliminary data.</text>
</comment>
<sequence length="75" mass="8374">MFKRKRGISPGNSFNAAEQAALAQQQMPSPSNQQRLKLRASIRWKLLTTMLGLIIGLVVTLTALELVLTKKIVRK</sequence>
<name>A0A0F3IH28_9GAMM</name>
<organism evidence="2 3">
    <name type="scientific">Methylocucumis oryzae</name>
    <dbReference type="NCBI Taxonomy" id="1632867"/>
    <lineage>
        <taxon>Bacteria</taxon>
        <taxon>Pseudomonadati</taxon>
        <taxon>Pseudomonadota</taxon>
        <taxon>Gammaproteobacteria</taxon>
        <taxon>Methylococcales</taxon>
        <taxon>Methylococcaceae</taxon>
        <taxon>Methylocucumis</taxon>
    </lineage>
</organism>
<evidence type="ECO:0000313" key="3">
    <source>
        <dbReference type="Proteomes" id="UP000033684"/>
    </source>
</evidence>
<protein>
    <submittedName>
        <fullName evidence="2">Uncharacterized protein</fullName>
    </submittedName>
</protein>
<feature type="transmembrane region" description="Helical" evidence="1">
    <location>
        <begin position="46"/>
        <end position="68"/>
    </location>
</feature>
<evidence type="ECO:0000313" key="2">
    <source>
        <dbReference type="EMBL" id="KJV06017.1"/>
    </source>
</evidence>
<keyword evidence="1" id="KW-1133">Transmembrane helix</keyword>
<reference evidence="3" key="1">
    <citation type="submission" date="2015-03" db="EMBL/GenBank/DDBJ databases">
        <title>Draft genome sequence of a novel methanotroph (Sn10-6) isolated from flooded ricefield rhizosphere in India.</title>
        <authorList>
            <person name="Pandit P.S."/>
            <person name="Pore S.D."/>
            <person name="Arora P."/>
            <person name="Kapse N.G."/>
            <person name="Dhakephalkar P.K."/>
            <person name="Rahalkar M.C."/>
        </authorList>
    </citation>
    <scope>NUCLEOTIDE SEQUENCE [LARGE SCALE GENOMIC DNA]</scope>
    <source>
        <strain evidence="3">Sn10-6</strain>
    </source>
</reference>
<proteinExistence type="predicted"/>
<keyword evidence="1" id="KW-0472">Membrane</keyword>
<reference evidence="2 3" key="2">
    <citation type="journal article" date="2016" name="Microb. Ecol.">
        <title>Genome Characteristics of a Novel Type I Methanotroph (Sn10-6) Isolated from a Flooded Indian Rice Field.</title>
        <authorList>
            <person name="Rahalkar M.C."/>
            <person name="Pandit P.S."/>
            <person name="Dhakephalkar P.K."/>
            <person name="Pore S."/>
            <person name="Arora P."/>
            <person name="Kapse N."/>
        </authorList>
    </citation>
    <scope>NUCLEOTIDE SEQUENCE [LARGE SCALE GENOMIC DNA]</scope>
    <source>
        <strain evidence="2 3">Sn10-6</strain>
    </source>
</reference>